<evidence type="ECO:0000256" key="12">
    <source>
        <dbReference type="ARBA" id="ARBA00042295"/>
    </source>
</evidence>
<evidence type="ECO:0000256" key="18">
    <source>
        <dbReference type="ARBA" id="ARBA00047402"/>
    </source>
</evidence>
<evidence type="ECO:0000256" key="4">
    <source>
        <dbReference type="ARBA" id="ARBA00022679"/>
    </source>
</evidence>
<dbReference type="GO" id="GO:0120518">
    <property type="term" value="F:protein N-terminal-methionine acetyltransferase activity"/>
    <property type="evidence" value="ECO:0007669"/>
    <property type="project" value="UniProtKB-EC"/>
</dbReference>
<dbReference type="InterPro" id="IPR051646">
    <property type="entry name" value="NatB_acetyltransferase_subunit"/>
</dbReference>
<dbReference type="EC" id="2.3.1.254" evidence="9"/>
<evidence type="ECO:0000256" key="13">
    <source>
        <dbReference type="ARBA" id="ARBA00042702"/>
    </source>
</evidence>
<dbReference type="Pfam" id="PF00583">
    <property type="entry name" value="Acetyltransf_1"/>
    <property type="match status" value="1"/>
</dbReference>
<evidence type="ECO:0000256" key="7">
    <source>
        <dbReference type="ARBA" id="ARBA00025786"/>
    </source>
</evidence>
<gene>
    <name evidence="22" type="ORF">GRJ2_001797500</name>
</gene>
<dbReference type="PANTHER" id="PTHR45910:SF1">
    <property type="entry name" value="N-ALPHA-ACETYLTRANSFERASE 20"/>
    <property type="match status" value="1"/>
</dbReference>
<comment type="catalytic activity">
    <reaction evidence="17">
        <text>N-terminal L-methionyl-L-aspartyl-[protein] + acetyl-CoA = N-terminal N(alpha)-acetyl-L-methionyl-L-aspartyl-[protein] + CoA + H(+)</text>
        <dbReference type="Rhea" id="RHEA:50480"/>
        <dbReference type="Rhea" id="RHEA-COMP:12692"/>
        <dbReference type="Rhea" id="RHEA-COMP:12693"/>
        <dbReference type="ChEBI" id="CHEBI:15378"/>
        <dbReference type="ChEBI" id="CHEBI:57287"/>
        <dbReference type="ChEBI" id="CHEBI:57288"/>
        <dbReference type="ChEBI" id="CHEBI:133045"/>
        <dbReference type="ChEBI" id="CHEBI:133063"/>
        <dbReference type="EC" id="2.3.1.254"/>
    </reaction>
</comment>
<reference evidence="22 23" key="1">
    <citation type="submission" date="2024-06" db="EMBL/GenBank/DDBJ databases">
        <title>The draft genome of Grus japonensis, version 3.</title>
        <authorList>
            <person name="Nabeshima K."/>
            <person name="Suzuki S."/>
            <person name="Onuma M."/>
        </authorList>
    </citation>
    <scope>NUCLEOTIDE SEQUENCE [LARGE SCALE GENOMIC DNA]</scope>
    <source>
        <strain evidence="22 23">451A</strain>
    </source>
</reference>
<evidence type="ECO:0000256" key="15">
    <source>
        <dbReference type="ARBA" id="ARBA00042743"/>
    </source>
</evidence>
<evidence type="ECO:0000256" key="5">
    <source>
        <dbReference type="ARBA" id="ARBA00023242"/>
    </source>
</evidence>
<evidence type="ECO:0000256" key="8">
    <source>
        <dbReference type="ARBA" id="ARBA00038748"/>
    </source>
</evidence>
<comment type="catalytic activity">
    <reaction evidence="18">
        <text>N-terminal L-methionyl-L-asparaginyl-[protein] + acetyl-CoA = N-terminal N(alpha)-acetyl-L-methionyl-L-asparaginyl-[protein] + CoA + H(+)</text>
        <dbReference type="Rhea" id="RHEA:50484"/>
        <dbReference type="Rhea" id="RHEA-COMP:12694"/>
        <dbReference type="Rhea" id="RHEA-COMP:12695"/>
        <dbReference type="ChEBI" id="CHEBI:15378"/>
        <dbReference type="ChEBI" id="CHEBI:57287"/>
        <dbReference type="ChEBI" id="CHEBI:57288"/>
        <dbReference type="ChEBI" id="CHEBI:133356"/>
        <dbReference type="ChEBI" id="CHEBI:133358"/>
        <dbReference type="EC" id="2.3.1.254"/>
    </reaction>
</comment>
<evidence type="ECO:0000256" key="11">
    <source>
        <dbReference type="ARBA" id="ARBA00041220"/>
    </source>
</evidence>
<evidence type="ECO:0000256" key="1">
    <source>
        <dbReference type="ARBA" id="ARBA00004123"/>
    </source>
</evidence>
<evidence type="ECO:0000256" key="20">
    <source>
        <dbReference type="ARBA" id="ARBA00048890"/>
    </source>
</evidence>
<evidence type="ECO:0000256" key="16">
    <source>
        <dbReference type="ARBA" id="ARBA00046112"/>
    </source>
</evidence>
<organism evidence="22 23">
    <name type="scientific">Grus japonensis</name>
    <name type="common">Japanese crane</name>
    <name type="synonym">Red-crowned crane</name>
    <dbReference type="NCBI Taxonomy" id="30415"/>
    <lineage>
        <taxon>Eukaryota</taxon>
        <taxon>Metazoa</taxon>
        <taxon>Chordata</taxon>
        <taxon>Craniata</taxon>
        <taxon>Vertebrata</taxon>
        <taxon>Euteleostomi</taxon>
        <taxon>Archelosauria</taxon>
        <taxon>Archosauria</taxon>
        <taxon>Dinosauria</taxon>
        <taxon>Saurischia</taxon>
        <taxon>Theropoda</taxon>
        <taxon>Coelurosauria</taxon>
        <taxon>Aves</taxon>
        <taxon>Neognathae</taxon>
        <taxon>Neoaves</taxon>
        <taxon>Gruiformes</taxon>
        <taxon>Gruidae</taxon>
        <taxon>Grus</taxon>
    </lineage>
</organism>
<dbReference type="GO" id="GO:0005737">
    <property type="term" value="C:cytoplasm"/>
    <property type="evidence" value="ECO:0007669"/>
    <property type="project" value="UniProtKB-SubCell"/>
</dbReference>
<evidence type="ECO:0000256" key="2">
    <source>
        <dbReference type="ARBA" id="ARBA00004496"/>
    </source>
</evidence>
<protein>
    <recommendedName>
        <fullName evidence="10">N-alpha-acetyltransferase 20</fullName>
        <ecNumber evidence="9">2.3.1.254</ecNumber>
    </recommendedName>
    <alternativeName>
        <fullName evidence="14">Methionine N-acetyltransferase</fullName>
    </alternativeName>
    <alternativeName>
        <fullName evidence="11">N-acetyltransferase 5</fullName>
    </alternativeName>
    <alternativeName>
        <fullName evidence="15">N-terminal acetyltransferase B complex catalytic subunit NAA20</fullName>
    </alternativeName>
    <alternativeName>
        <fullName evidence="13">N-terminal acetyltransferase B complex catalytic subunit NAT5</fullName>
    </alternativeName>
    <alternativeName>
        <fullName evidence="12">NatB catalytic subunit</fullName>
    </alternativeName>
</protein>
<comment type="subunit">
    <text evidence="8">Component of the N-terminal acetyltransferase B (NatB) complex which is composed of NAA20 and NAA25.</text>
</comment>
<dbReference type="GO" id="GO:0005634">
    <property type="term" value="C:nucleus"/>
    <property type="evidence" value="ECO:0007669"/>
    <property type="project" value="UniProtKB-SubCell"/>
</dbReference>
<evidence type="ECO:0000313" key="23">
    <source>
        <dbReference type="Proteomes" id="UP001623348"/>
    </source>
</evidence>
<feature type="domain" description="N-acetyltransferase" evidence="21">
    <location>
        <begin position="2"/>
        <end position="157"/>
    </location>
</feature>
<evidence type="ECO:0000256" key="3">
    <source>
        <dbReference type="ARBA" id="ARBA00022490"/>
    </source>
</evidence>
<dbReference type="Pfam" id="PF00078">
    <property type="entry name" value="RVT_1"/>
    <property type="match status" value="1"/>
</dbReference>
<evidence type="ECO:0000256" key="6">
    <source>
        <dbReference type="ARBA" id="ARBA00023315"/>
    </source>
</evidence>
<keyword evidence="5" id="KW-0539">Nucleus</keyword>
<comment type="function">
    <text evidence="16">Catalytic subunit of the NatB complex which catalyzes acetylation of the N-terminal methionine residues of peptides beginning with Met-Asp, Met-Glu, Met-Asn and Met-Gln. Proteins with cell cycle functions are overrepresented in the pool of NatB substrates. Required for maintaining the structure and function of actomyosin fibers and for proper cellular migration.</text>
</comment>
<evidence type="ECO:0000256" key="14">
    <source>
        <dbReference type="ARBA" id="ARBA00042723"/>
    </source>
</evidence>
<comment type="catalytic activity">
    <reaction evidence="20">
        <text>N-terminal L-methionyl-L-glutamyl-[protein] + acetyl-CoA = N-terminal N(alpha)-acetyl-L-methionyl-L-glutamyl-[protein] + CoA + H(+)</text>
        <dbReference type="Rhea" id="RHEA:50488"/>
        <dbReference type="Rhea" id="RHEA-COMP:12696"/>
        <dbReference type="Rhea" id="RHEA-COMP:12697"/>
        <dbReference type="ChEBI" id="CHEBI:15378"/>
        <dbReference type="ChEBI" id="CHEBI:57287"/>
        <dbReference type="ChEBI" id="CHEBI:57288"/>
        <dbReference type="ChEBI" id="CHEBI:133359"/>
        <dbReference type="ChEBI" id="CHEBI:133360"/>
        <dbReference type="EC" id="2.3.1.254"/>
    </reaction>
</comment>
<evidence type="ECO:0000313" key="22">
    <source>
        <dbReference type="EMBL" id="GAB0193322.1"/>
    </source>
</evidence>
<evidence type="ECO:0000256" key="19">
    <source>
        <dbReference type="ARBA" id="ARBA00048177"/>
    </source>
</evidence>
<evidence type="ECO:0000256" key="17">
    <source>
        <dbReference type="ARBA" id="ARBA00047385"/>
    </source>
</evidence>
<dbReference type="InterPro" id="IPR000182">
    <property type="entry name" value="GNAT_dom"/>
</dbReference>
<keyword evidence="3" id="KW-0963">Cytoplasm</keyword>
<name>A0ABC9X7C1_GRUJA</name>
<keyword evidence="6" id="KW-0012">Acyltransferase</keyword>
<proteinExistence type="inferred from homology"/>
<evidence type="ECO:0000259" key="21">
    <source>
        <dbReference type="PROSITE" id="PS51186"/>
    </source>
</evidence>
<dbReference type="InterPro" id="IPR000477">
    <property type="entry name" value="RT_dom"/>
</dbReference>
<comment type="similarity">
    <text evidence="7">Belongs to the acetyltransferase family. ARD1 subfamily.</text>
</comment>
<sequence length="250" mass="28077">MTTLRAFTCDDLFRFNNINLDPLTETYGIPFYLQYLAHWPEYFIVAEAPGGELMGYIMGKAEGSVAREEWHGHVTALSVAPEFRRLGLAAKLMELLEEISEKKGGFFVDLFVRVSNQVAVNMYKQLGYSVYRTVLEYYSASSGEPDEDAYGNYRPVILTSVPGKIMKQTLLETMLRHMENKEVIGDRQHGFTKGKSCLTNLVAFYDGVTALVDKGRATDIIYLDLCKAFVTLPHDILVSKLDSMDGPLSA</sequence>
<dbReference type="PANTHER" id="PTHR45910">
    <property type="entry name" value="N-ALPHA-ACETYLTRANSFERASE 20"/>
    <property type="match status" value="1"/>
</dbReference>
<dbReference type="Proteomes" id="UP001623348">
    <property type="component" value="Unassembled WGS sequence"/>
</dbReference>
<dbReference type="SUPFAM" id="SSF55729">
    <property type="entry name" value="Acyl-CoA N-acyltransferases (Nat)"/>
    <property type="match status" value="1"/>
</dbReference>
<dbReference type="PROSITE" id="PS51186">
    <property type="entry name" value="GNAT"/>
    <property type="match status" value="1"/>
</dbReference>
<dbReference type="EMBL" id="BAAFJT010000008">
    <property type="protein sequence ID" value="GAB0193322.1"/>
    <property type="molecule type" value="Genomic_DNA"/>
</dbReference>
<accession>A0ABC9X7C1</accession>
<dbReference type="CDD" id="cd04301">
    <property type="entry name" value="NAT_SF"/>
    <property type="match status" value="1"/>
</dbReference>
<evidence type="ECO:0000256" key="9">
    <source>
        <dbReference type="ARBA" id="ARBA00039120"/>
    </source>
</evidence>
<dbReference type="FunFam" id="3.40.630.30:FF:000015">
    <property type="entry name" value="N-alpha-acetyltransferase 20 isoform X1"/>
    <property type="match status" value="1"/>
</dbReference>
<keyword evidence="4" id="KW-0808">Transferase</keyword>
<evidence type="ECO:0000256" key="10">
    <source>
        <dbReference type="ARBA" id="ARBA00039529"/>
    </source>
</evidence>
<comment type="caution">
    <text evidence="22">The sequence shown here is derived from an EMBL/GenBank/DDBJ whole genome shotgun (WGS) entry which is preliminary data.</text>
</comment>
<dbReference type="Gene3D" id="3.40.630.30">
    <property type="match status" value="1"/>
</dbReference>
<dbReference type="InterPro" id="IPR016181">
    <property type="entry name" value="Acyl_CoA_acyltransferase"/>
</dbReference>
<comment type="catalytic activity">
    <reaction evidence="19">
        <text>N-terminal L-methionyl-L-glutaminyl-[protein] + acetyl-CoA = N-terminal N(alpha)-acetyl-L-methionyl-L-glutaminyl-[protein] + CoA + H(+)</text>
        <dbReference type="Rhea" id="RHEA:50492"/>
        <dbReference type="Rhea" id="RHEA-COMP:12698"/>
        <dbReference type="Rhea" id="RHEA-COMP:12699"/>
        <dbReference type="ChEBI" id="CHEBI:15378"/>
        <dbReference type="ChEBI" id="CHEBI:57287"/>
        <dbReference type="ChEBI" id="CHEBI:57288"/>
        <dbReference type="ChEBI" id="CHEBI:133361"/>
        <dbReference type="ChEBI" id="CHEBI:133362"/>
        <dbReference type="EC" id="2.3.1.254"/>
    </reaction>
</comment>
<comment type="subcellular location">
    <subcellularLocation>
        <location evidence="2">Cytoplasm</location>
    </subcellularLocation>
    <subcellularLocation>
        <location evidence="1">Nucleus</location>
    </subcellularLocation>
</comment>
<keyword evidence="23" id="KW-1185">Reference proteome</keyword>
<dbReference type="AlphaFoldDB" id="A0ABC9X7C1"/>